<sequence>MNILVYGSNGWIGNQFVDILKTTEHSYFCGKARVDNESDLQKEICEVKPTHVVSFIGRTHGKIGDKVYTTIDYLEEEGKLVENVRDNLFSPLLLAEICRQHAIHYTYLGTGCIFKFDEEHPFALEENGFHENSFPNFFGSSYSVVKGFTDRLMHLYNNNVLNLRIRMPITGEKNGRNFITKIATYEKVCSVPNSMTVLPELLPIVLDMMNKRTVGTMNLTNPGLISHNEILEMYKEIVDPNFTWKNFSLEEQRKILAADRSNNYLDTSKLESLYPNVLNIKESVRNCLVSYKTTLHNDETNSSPQVNLLITGGCGFIGSNFINYYFPKNNFNTLINFDAMYYCADENNVEKWIRKHKKYVLVKGNLCNDKLVKNVIEKYKITHVIHFAAQSHVQNSFEDSIKFTHDNIFGTHNLLECCRKYGKIEKFIHVSTDEVYGESMNNIEETHKTEHSILCPTNPYAATKAGAELIAQSYNHSYKMPIIITRGNNVYGKNQYPEKLIPRFIKLLKEDKKVTIQGKGDSVRAFLHAYDTAKAFECILEKGEVGEIYNIGCDEGMEYSVMDIAKILIKMIKKTENYEEWIEYIEDRPYNDQRYYISNQKVRDLGWSIDIDLMTGLTDLTCDEKYKIDLINLSLVEKTTDKKSFFGDWIHNVDALRTQFENAEPFENIIIPNFLNEEYANLLHEQFPHNFTDWHKYNNPIEVKYAYDDIINLPIDIKKLFYLLSTGEITDCFAKLSGINNIEYDPYLNGAGLHAHPKNGRLNMHLDYEKHPHTNKQRRLNVILYLSKDWNEEWNGHTELWDKGMNECKVKSPVRFNTAFIFKTNNISWHGLPEKITCPKGVMRKSIAYYYVSSIENEPDTKKYGSNETGYRTKAAFIKRPQDPEDERMEKLYKIRPYRLIEQKDMDEIWPEWNSEKY</sequence>
<evidence type="ECO:0008006" key="4">
    <source>
        <dbReference type="Google" id="ProtNLM"/>
    </source>
</evidence>
<evidence type="ECO:0000259" key="2">
    <source>
        <dbReference type="Pfam" id="PF16363"/>
    </source>
</evidence>
<reference evidence="3" key="1">
    <citation type="journal article" date="2020" name="Nature">
        <title>Giant virus diversity and host interactions through global metagenomics.</title>
        <authorList>
            <person name="Schulz F."/>
            <person name="Roux S."/>
            <person name="Paez-Espino D."/>
            <person name="Jungbluth S."/>
            <person name="Walsh D.A."/>
            <person name="Denef V.J."/>
            <person name="McMahon K.D."/>
            <person name="Konstantinidis K.T."/>
            <person name="Eloe-Fadrosh E.A."/>
            <person name="Kyrpides N.C."/>
            <person name="Woyke T."/>
        </authorList>
    </citation>
    <scope>NUCLEOTIDE SEQUENCE</scope>
    <source>
        <strain evidence="3">GVMAG-M-3300022752-66</strain>
    </source>
</reference>
<dbReference type="Gene3D" id="3.90.25.10">
    <property type="entry name" value="UDP-galactose 4-epimerase, domain 1"/>
    <property type="match status" value="1"/>
</dbReference>
<dbReference type="PANTHER" id="PTHR43000">
    <property type="entry name" value="DTDP-D-GLUCOSE 4,6-DEHYDRATASE-RELATED"/>
    <property type="match status" value="1"/>
</dbReference>
<feature type="domain" description="NAD(P)-binding" evidence="2">
    <location>
        <begin position="309"/>
        <end position="618"/>
    </location>
</feature>
<feature type="domain" description="Prolyl 4-hydroxylase alpha subunit Fe(2+) 2OG dioxygenase" evidence="1">
    <location>
        <begin position="753"/>
        <end position="851"/>
    </location>
</feature>
<evidence type="ECO:0000313" key="3">
    <source>
        <dbReference type="EMBL" id="QHT08449.1"/>
    </source>
</evidence>
<dbReference type="GO" id="GO:0009225">
    <property type="term" value="P:nucleotide-sugar metabolic process"/>
    <property type="evidence" value="ECO:0007669"/>
    <property type="project" value="UniProtKB-ARBA"/>
</dbReference>
<dbReference type="EMBL" id="MN739496">
    <property type="protein sequence ID" value="QHT08449.1"/>
    <property type="molecule type" value="Genomic_DNA"/>
</dbReference>
<dbReference type="Pfam" id="PF13640">
    <property type="entry name" value="2OG-FeII_Oxy_3"/>
    <property type="match status" value="1"/>
</dbReference>
<dbReference type="FunFam" id="3.40.50.720:FF:000304">
    <property type="entry name" value="UDP-glucose 4,6-dehydratase"/>
    <property type="match status" value="1"/>
</dbReference>
<dbReference type="InterPro" id="IPR036291">
    <property type="entry name" value="NAD(P)-bd_dom_sf"/>
</dbReference>
<protein>
    <recommendedName>
        <fullName evidence="4">NAD(P)-binding domain-containing protein</fullName>
    </recommendedName>
</protein>
<accession>A0A6C0CXN1</accession>
<organism evidence="3">
    <name type="scientific">viral metagenome</name>
    <dbReference type="NCBI Taxonomy" id="1070528"/>
    <lineage>
        <taxon>unclassified sequences</taxon>
        <taxon>metagenomes</taxon>
        <taxon>organismal metagenomes</taxon>
    </lineage>
</organism>
<proteinExistence type="predicted"/>
<dbReference type="InterPro" id="IPR016040">
    <property type="entry name" value="NAD(P)-bd_dom"/>
</dbReference>
<dbReference type="InterPro" id="IPR044862">
    <property type="entry name" value="Pro_4_hyd_alph_FE2OG_OXY"/>
</dbReference>
<dbReference type="AlphaFoldDB" id="A0A6C0CXN1"/>
<dbReference type="Gene3D" id="2.60.120.620">
    <property type="entry name" value="q2cbj1_9rhob like domain"/>
    <property type="match status" value="1"/>
</dbReference>
<dbReference type="Pfam" id="PF16363">
    <property type="entry name" value="GDP_Man_Dehyd"/>
    <property type="match status" value="1"/>
</dbReference>
<name>A0A6C0CXN1_9ZZZZ</name>
<evidence type="ECO:0000259" key="1">
    <source>
        <dbReference type="Pfam" id="PF13640"/>
    </source>
</evidence>
<dbReference type="SUPFAM" id="SSF51735">
    <property type="entry name" value="NAD(P)-binding Rossmann-fold domains"/>
    <property type="match status" value="2"/>
</dbReference>
<dbReference type="Gene3D" id="3.40.50.720">
    <property type="entry name" value="NAD(P)-binding Rossmann-like Domain"/>
    <property type="match status" value="2"/>
</dbReference>